<name>A0ACB7Z669_9ERIC</name>
<dbReference type="EMBL" id="CM037154">
    <property type="protein sequence ID" value="KAH7861368.1"/>
    <property type="molecule type" value="Genomic_DNA"/>
</dbReference>
<reference evidence="1 2" key="1">
    <citation type="journal article" date="2021" name="Hortic Res">
        <title>High-quality reference genome and annotation aids understanding of berry development for evergreen blueberry (Vaccinium darrowii).</title>
        <authorList>
            <person name="Yu J."/>
            <person name="Hulse-Kemp A.M."/>
            <person name="Babiker E."/>
            <person name="Staton M."/>
        </authorList>
    </citation>
    <scope>NUCLEOTIDE SEQUENCE [LARGE SCALE GENOMIC DNA]</scope>
    <source>
        <strain evidence="2">cv. NJ 8807/NJ 8810</strain>
        <tissue evidence="1">Young leaf</tissue>
    </source>
</reference>
<proteinExistence type="predicted"/>
<dbReference type="Proteomes" id="UP000828048">
    <property type="component" value="Chromosome 4"/>
</dbReference>
<comment type="caution">
    <text evidence="1">The sequence shown here is derived from an EMBL/GenBank/DDBJ whole genome shotgun (WGS) entry which is preliminary data.</text>
</comment>
<keyword evidence="2" id="KW-1185">Reference proteome</keyword>
<evidence type="ECO:0000313" key="1">
    <source>
        <dbReference type="EMBL" id="KAH7861368.1"/>
    </source>
</evidence>
<accession>A0ACB7Z669</accession>
<gene>
    <name evidence="1" type="ORF">Vadar_025234</name>
</gene>
<organism evidence="1 2">
    <name type="scientific">Vaccinium darrowii</name>
    <dbReference type="NCBI Taxonomy" id="229202"/>
    <lineage>
        <taxon>Eukaryota</taxon>
        <taxon>Viridiplantae</taxon>
        <taxon>Streptophyta</taxon>
        <taxon>Embryophyta</taxon>
        <taxon>Tracheophyta</taxon>
        <taxon>Spermatophyta</taxon>
        <taxon>Magnoliopsida</taxon>
        <taxon>eudicotyledons</taxon>
        <taxon>Gunneridae</taxon>
        <taxon>Pentapetalae</taxon>
        <taxon>asterids</taxon>
        <taxon>Ericales</taxon>
        <taxon>Ericaceae</taxon>
        <taxon>Vaccinioideae</taxon>
        <taxon>Vaccinieae</taxon>
        <taxon>Vaccinium</taxon>
    </lineage>
</organism>
<evidence type="ECO:0000313" key="2">
    <source>
        <dbReference type="Proteomes" id="UP000828048"/>
    </source>
</evidence>
<protein>
    <submittedName>
        <fullName evidence="1">Uncharacterized protein</fullName>
    </submittedName>
</protein>
<sequence>MVRTTRSGPINGDASGSGDQQLQQPDIMNQFAQLLQNLTATVQPPQPRGPPPRCSIFSEFRRQQPPIFSCEPDPQVANRWIRQIKKMLETMDVWANNDKIALATYQIEDEVDHWWEAIKGTLPANLTWDHYFETIFLEKYFPSPVKQALVQEFLSLKQGTMTVTQYMARFEELLRHASEYIPTDEKKARQFEWGLDLTLRERVISNQQKTTLGGPIRNNNNKAFVNKKPYDNRPQNQTWGNRNTARGNQQQQWKSVDQYGNVRVCFKCGQEGHIASFCPQAGTRNQGLTEYYEHGQGSSGQRSQLPTQQQQFN</sequence>